<dbReference type="EMBL" id="MFDD01000002">
    <property type="protein sequence ID" value="OGE41112.1"/>
    <property type="molecule type" value="Genomic_DNA"/>
</dbReference>
<proteinExistence type="predicted"/>
<evidence type="ECO:0000256" key="1">
    <source>
        <dbReference type="PIRSR" id="PIRSR601310-1"/>
    </source>
</evidence>
<dbReference type="InterPro" id="IPR036265">
    <property type="entry name" value="HIT-like_sf"/>
</dbReference>
<feature type="active site" description="Tele-AMP-histidine intermediate" evidence="1">
    <location>
        <position position="96"/>
    </location>
</feature>
<dbReference type="Proteomes" id="UP000177328">
    <property type="component" value="Unassembled WGS sequence"/>
</dbReference>
<organism evidence="5 6">
    <name type="scientific">Candidatus Daviesbacteria bacterium RIFCSPHIGHO2_02_FULL_43_12</name>
    <dbReference type="NCBI Taxonomy" id="1797776"/>
    <lineage>
        <taxon>Bacteria</taxon>
        <taxon>Candidatus Daviesiibacteriota</taxon>
    </lineage>
</organism>
<evidence type="ECO:0000256" key="2">
    <source>
        <dbReference type="PIRSR" id="PIRSR601310-3"/>
    </source>
</evidence>
<dbReference type="Pfam" id="PF01230">
    <property type="entry name" value="HIT"/>
    <property type="match status" value="1"/>
</dbReference>
<dbReference type="PRINTS" id="PR00332">
    <property type="entry name" value="HISTRIAD"/>
</dbReference>
<comment type="caution">
    <text evidence="5">The sequence shown here is derived from an EMBL/GenBank/DDBJ whole genome shotgun (WGS) entry which is preliminary data.</text>
</comment>
<feature type="domain" description="HIT" evidence="4">
    <location>
        <begin position="5"/>
        <end position="110"/>
    </location>
</feature>
<dbReference type="SUPFAM" id="SSF54197">
    <property type="entry name" value="HIT-like"/>
    <property type="match status" value="1"/>
</dbReference>
<dbReference type="InterPro" id="IPR011146">
    <property type="entry name" value="HIT-like"/>
</dbReference>
<dbReference type="PROSITE" id="PS51084">
    <property type="entry name" value="HIT_2"/>
    <property type="match status" value="1"/>
</dbReference>
<feature type="short sequence motif" description="Histidine triad motif" evidence="2 3">
    <location>
        <begin position="94"/>
        <end position="98"/>
    </location>
</feature>
<dbReference type="InterPro" id="IPR001310">
    <property type="entry name" value="Histidine_triad_HIT"/>
</dbReference>
<dbReference type="Gene3D" id="3.30.428.10">
    <property type="entry name" value="HIT-like"/>
    <property type="match status" value="1"/>
</dbReference>
<dbReference type="AlphaFoldDB" id="A0A1F5KJP0"/>
<dbReference type="PANTHER" id="PTHR46648:SF1">
    <property type="entry name" value="ADENOSINE 5'-MONOPHOSPHORAMIDASE HNT1"/>
    <property type="match status" value="1"/>
</dbReference>
<reference evidence="5 6" key="1">
    <citation type="journal article" date="2016" name="Nat. Commun.">
        <title>Thousands of microbial genomes shed light on interconnected biogeochemical processes in an aquifer system.</title>
        <authorList>
            <person name="Anantharaman K."/>
            <person name="Brown C.T."/>
            <person name="Hug L.A."/>
            <person name="Sharon I."/>
            <person name="Castelle C.J."/>
            <person name="Probst A.J."/>
            <person name="Thomas B.C."/>
            <person name="Singh A."/>
            <person name="Wilkins M.J."/>
            <person name="Karaoz U."/>
            <person name="Brodie E.L."/>
            <person name="Williams K.H."/>
            <person name="Hubbard S.S."/>
            <person name="Banfield J.F."/>
        </authorList>
    </citation>
    <scope>NUCLEOTIDE SEQUENCE [LARGE SCALE GENOMIC DNA]</scope>
</reference>
<dbReference type="PANTHER" id="PTHR46648">
    <property type="entry name" value="HIT FAMILY PROTEIN 1"/>
    <property type="match status" value="1"/>
</dbReference>
<sequence length="135" mass="15246">MEECIFCQIIEGKIPGFKIFENDDIQAFLTIAPIKPGHTLVVPKKHIDYFFDLDEVLMNKLMAVSKQVAADLLKAFRPTTHKIGVMIAGLEVAHAHLHLIPMDNEEELDFSLAKQVSTDELKENFEKIKTIQTPG</sequence>
<evidence type="ECO:0000313" key="6">
    <source>
        <dbReference type="Proteomes" id="UP000177328"/>
    </source>
</evidence>
<evidence type="ECO:0000259" key="4">
    <source>
        <dbReference type="PROSITE" id="PS51084"/>
    </source>
</evidence>
<protein>
    <recommendedName>
        <fullName evidence="4">HIT domain-containing protein</fullName>
    </recommendedName>
</protein>
<dbReference type="GO" id="GO:0003824">
    <property type="term" value="F:catalytic activity"/>
    <property type="evidence" value="ECO:0007669"/>
    <property type="project" value="InterPro"/>
</dbReference>
<evidence type="ECO:0000313" key="5">
    <source>
        <dbReference type="EMBL" id="OGE41112.1"/>
    </source>
</evidence>
<evidence type="ECO:0000256" key="3">
    <source>
        <dbReference type="PROSITE-ProRule" id="PRU00464"/>
    </source>
</evidence>
<name>A0A1F5KJP0_9BACT</name>
<dbReference type="GO" id="GO:0009117">
    <property type="term" value="P:nucleotide metabolic process"/>
    <property type="evidence" value="ECO:0007669"/>
    <property type="project" value="TreeGrafter"/>
</dbReference>
<accession>A0A1F5KJP0</accession>
<gene>
    <name evidence="5" type="ORF">A3D25_01075</name>
</gene>